<reference evidence="1" key="1">
    <citation type="journal article" date="2014" name="Nat. Genet.">
        <title>Genome and transcriptome of the porcine whipworm Trichuris suis.</title>
        <authorList>
            <person name="Jex A.R."/>
            <person name="Nejsum P."/>
            <person name="Schwarz E.M."/>
            <person name="Hu L."/>
            <person name="Young N.D."/>
            <person name="Hall R.S."/>
            <person name="Korhonen P.K."/>
            <person name="Liao S."/>
            <person name="Thamsborg S."/>
            <person name="Xia J."/>
            <person name="Xu P."/>
            <person name="Wang S."/>
            <person name="Scheerlinck J.P."/>
            <person name="Hofmann A."/>
            <person name="Sternberg P.W."/>
            <person name="Wang J."/>
            <person name="Gasser R.B."/>
        </authorList>
    </citation>
    <scope>NUCLEOTIDE SEQUENCE [LARGE SCALE GENOMIC DNA]</scope>
    <source>
        <strain evidence="1">DCEP-RM93F</strain>
    </source>
</reference>
<evidence type="ECO:0008006" key="2">
    <source>
        <dbReference type="Google" id="ProtNLM"/>
    </source>
</evidence>
<dbReference type="PANTHER" id="PTHR33047">
    <property type="entry name" value="PROTEIN TAR1"/>
    <property type="match status" value="1"/>
</dbReference>
<protein>
    <recommendedName>
        <fullName evidence="2">Regulator of rDNA transcription protein 15</fullName>
    </recommendedName>
</protein>
<accession>A0A085MRS7</accession>
<dbReference type="AlphaFoldDB" id="A0A085MRS7"/>
<gene>
    <name evidence="1" type="ORF">M514_27894</name>
</gene>
<sequence>MKNPMAGVFCFAMIGRPDIEGSKSIVAMGAWLPQASYPCGNFSAPLTGSIGHAFAVSIRTGSQNQVSFCPFTPGEAFVLAELTLGHLRYRLTDVPPQSNFGADCPGRHLALLRVLDVPPTAGTRPVGLCTKSDSRRAP</sequence>
<name>A0A085MRS7_9BILA</name>
<dbReference type="PANTHER" id="PTHR33047:SF8">
    <property type="entry name" value="REGULATOR OF RDNA TRANSCRIPTION PROTEIN 15"/>
    <property type="match status" value="1"/>
</dbReference>
<organism evidence="1">
    <name type="scientific">Trichuris suis</name>
    <name type="common">pig whipworm</name>
    <dbReference type="NCBI Taxonomy" id="68888"/>
    <lineage>
        <taxon>Eukaryota</taxon>
        <taxon>Metazoa</taxon>
        <taxon>Ecdysozoa</taxon>
        <taxon>Nematoda</taxon>
        <taxon>Enoplea</taxon>
        <taxon>Dorylaimia</taxon>
        <taxon>Trichinellida</taxon>
        <taxon>Trichuridae</taxon>
        <taxon>Trichuris</taxon>
    </lineage>
</organism>
<dbReference type="EMBL" id="KL367714">
    <property type="protein sequence ID" value="KFD59923.1"/>
    <property type="molecule type" value="Genomic_DNA"/>
</dbReference>
<evidence type="ECO:0000313" key="1">
    <source>
        <dbReference type="EMBL" id="KFD59923.1"/>
    </source>
</evidence>
<dbReference type="InterPro" id="IPR052997">
    <property type="entry name" value="RRT15-like"/>
</dbReference>
<dbReference type="Proteomes" id="UP000030758">
    <property type="component" value="Unassembled WGS sequence"/>
</dbReference>
<proteinExistence type="predicted"/>